<evidence type="ECO:0000313" key="3">
    <source>
        <dbReference type="Proteomes" id="UP000800096"/>
    </source>
</evidence>
<reference evidence="2" key="1">
    <citation type="journal article" date="2020" name="Stud. Mycol.">
        <title>101 Dothideomycetes genomes: a test case for predicting lifestyles and emergence of pathogens.</title>
        <authorList>
            <person name="Haridas S."/>
            <person name="Albert R."/>
            <person name="Binder M."/>
            <person name="Bloem J."/>
            <person name="Labutti K."/>
            <person name="Salamov A."/>
            <person name="Andreopoulos B."/>
            <person name="Baker S."/>
            <person name="Barry K."/>
            <person name="Bills G."/>
            <person name="Bluhm B."/>
            <person name="Cannon C."/>
            <person name="Castanera R."/>
            <person name="Culley D."/>
            <person name="Daum C."/>
            <person name="Ezra D."/>
            <person name="Gonzalez J."/>
            <person name="Henrissat B."/>
            <person name="Kuo A."/>
            <person name="Liang C."/>
            <person name="Lipzen A."/>
            <person name="Lutzoni F."/>
            <person name="Magnuson J."/>
            <person name="Mondo S."/>
            <person name="Nolan M."/>
            <person name="Ohm R."/>
            <person name="Pangilinan J."/>
            <person name="Park H.-J."/>
            <person name="Ramirez L."/>
            <person name="Alfaro M."/>
            <person name="Sun H."/>
            <person name="Tritt A."/>
            <person name="Yoshinaga Y."/>
            <person name="Zwiers L.-H."/>
            <person name="Turgeon B."/>
            <person name="Goodwin S."/>
            <person name="Spatafora J."/>
            <person name="Crous P."/>
            <person name="Grigoriev I."/>
        </authorList>
    </citation>
    <scope>NUCLEOTIDE SEQUENCE</scope>
    <source>
        <strain evidence="2">HMLAC05119</strain>
    </source>
</reference>
<feature type="region of interest" description="Disordered" evidence="1">
    <location>
        <begin position="138"/>
        <end position="159"/>
    </location>
</feature>
<dbReference type="EMBL" id="ML979135">
    <property type="protein sequence ID" value="KAF1915914.1"/>
    <property type="molecule type" value="Genomic_DNA"/>
</dbReference>
<name>A0A6A5QN38_AMPQU</name>
<protein>
    <submittedName>
        <fullName evidence="2">Uncharacterized protein</fullName>
    </submittedName>
</protein>
<gene>
    <name evidence="2" type="ORF">BDU57DRAFT_210225</name>
</gene>
<dbReference type="Proteomes" id="UP000800096">
    <property type="component" value="Unassembled WGS sequence"/>
</dbReference>
<keyword evidence="3" id="KW-1185">Reference proteome</keyword>
<dbReference type="AlphaFoldDB" id="A0A6A5QN38"/>
<sequence length="216" mass="24826">MFKRWQPDEGDRNSTTLRDLQNQLDTLVIKQRNPTILSVFSGSTGLEFDRFSLVTSFSISAPLLIYAPPTGIIAEPRVASPRGRIPPHLQRLQVFVAMPSFDNTMLWLKECRALGEQNYKFSNGLLLMLRTTLNDFEEEMGDSEKSDPKTRRPHIYSRHGRQNSLQNIDGFCEVLLGREPGREVEVFFLRSQPAETVLERLCSQNSSDYYKVDLWP</sequence>
<proteinExistence type="predicted"/>
<organism evidence="2 3">
    <name type="scientific">Ampelomyces quisqualis</name>
    <name type="common">Powdery mildew agent</name>
    <dbReference type="NCBI Taxonomy" id="50730"/>
    <lineage>
        <taxon>Eukaryota</taxon>
        <taxon>Fungi</taxon>
        <taxon>Dikarya</taxon>
        <taxon>Ascomycota</taxon>
        <taxon>Pezizomycotina</taxon>
        <taxon>Dothideomycetes</taxon>
        <taxon>Pleosporomycetidae</taxon>
        <taxon>Pleosporales</taxon>
        <taxon>Pleosporineae</taxon>
        <taxon>Phaeosphaeriaceae</taxon>
        <taxon>Ampelomyces</taxon>
    </lineage>
</organism>
<evidence type="ECO:0000313" key="2">
    <source>
        <dbReference type="EMBL" id="KAF1915914.1"/>
    </source>
</evidence>
<accession>A0A6A5QN38</accession>
<evidence type="ECO:0000256" key="1">
    <source>
        <dbReference type="SAM" id="MobiDB-lite"/>
    </source>
</evidence>